<accession>A0A6J6URK4</accession>
<proteinExistence type="predicted"/>
<dbReference type="InterPro" id="IPR035931">
    <property type="entry name" value="YlxR-like_sf"/>
</dbReference>
<sequence>MIPTQGRKSLGRGAWLHLECGYAAIERKAFRWAFKLEQAPDVSKFTTFLKERLTDMDAKDMKLK</sequence>
<organism evidence="1">
    <name type="scientific">freshwater metagenome</name>
    <dbReference type="NCBI Taxonomy" id="449393"/>
    <lineage>
        <taxon>unclassified sequences</taxon>
        <taxon>metagenomes</taxon>
        <taxon>ecological metagenomes</taxon>
    </lineage>
</organism>
<reference evidence="1" key="1">
    <citation type="submission" date="2020-05" db="EMBL/GenBank/DDBJ databases">
        <authorList>
            <person name="Chiriac C."/>
            <person name="Salcher M."/>
            <person name="Ghai R."/>
            <person name="Kavagutti S V."/>
        </authorList>
    </citation>
    <scope>NUCLEOTIDE SEQUENCE</scope>
</reference>
<dbReference type="Gene3D" id="3.30.1230.10">
    <property type="entry name" value="YlxR-like"/>
    <property type="match status" value="1"/>
</dbReference>
<evidence type="ECO:0000313" key="1">
    <source>
        <dbReference type="EMBL" id="CAB4762186.1"/>
    </source>
</evidence>
<name>A0A6J6URK4_9ZZZZ</name>
<gene>
    <name evidence="1" type="ORF">UFOPK2850_01222</name>
</gene>
<dbReference type="EMBL" id="CAEZZH010000018">
    <property type="protein sequence ID" value="CAB4762186.1"/>
    <property type="molecule type" value="Genomic_DNA"/>
</dbReference>
<protein>
    <submittedName>
        <fullName evidence="1">Unannotated protein</fullName>
    </submittedName>
</protein>
<dbReference type="AlphaFoldDB" id="A0A6J6URK4"/>